<reference evidence="3 4" key="1">
    <citation type="submission" date="2021-06" db="EMBL/GenBank/DDBJ databases">
        <title>Rhodobacteraceae bacterium strain HSP-20.</title>
        <authorList>
            <person name="Chen W.-M."/>
        </authorList>
    </citation>
    <scope>NUCLEOTIDE SEQUENCE [LARGE SCALE GENOMIC DNA]</scope>
    <source>
        <strain evidence="3 4">HSP-20</strain>
    </source>
</reference>
<dbReference type="EMBL" id="JAAATX020000011">
    <property type="protein sequence ID" value="MBU9699314.1"/>
    <property type="molecule type" value="Genomic_DNA"/>
</dbReference>
<gene>
    <name evidence="3" type="ORF">GU927_015815</name>
</gene>
<feature type="chain" id="PRO_5045285424" evidence="1">
    <location>
        <begin position="21"/>
        <end position="304"/>
    </location>
</feature>
<keyword evidence="1" id="KW-0732">Signal</keyword>
<accession>A0ABS6J8W9</accession>
<dbReference type="Pfam" id="PF05036">
    <property type="entry name" value="SPOR"/>
    <property type="match status" value="1"/>
</dbReference>
<dbReference type="Gene3D" id="3.30.70.1070">
    <property type="entry name" value="Sporulation related repeat"/>
    <property type="match status" value="1"/>
</dbReference>
<proteinExistence type="predicted"/>
<dbReference type="PROSITE" id="PS51724">
    <property type="entry name" value="SPOR"/>
    <property type="match status" value="1"/>
</dbReference>
<protein>
    <submittedName>
        <fullName evidence="3">SPOR domain-containing protein</fullName>
    </submittedName>
</protein>
<dbReference type="SUPFAM" id="SSF110997">
    <property type="entry name" value="Sporulation related repeat"/>
    <property type="match status" value="1"/>
</dbReference>
<organism evidence="3 4">
    <name type="scientific">Paragemmobacter amnigenus</name>
    <dbReference type="NCBI Taxonomy" id="2852097"/>
    <lineage>
        <taxon>Bacteria</taxon>
        <taxon>Pseudomonadati</taxon>
        <taxon>Pseudomonadota</taxon>
        <taxon>Alphaproteobacteria</taxon>
        <taxon>Rhodobacterales</taxon>
        <taxon>Paracoccaceae</taxon>
        <taxon>Paragemmobacter</taxon>
    </lineage>
</organism>
<name>A0ABS6J8W9_9RHOB</name>
<evidence type="ECO:0000313" key="3">
    <source>
        <dbReference type="EMBL" id="MBU9699314.1"/>
    </source>
</evidence>
<dbReference type="InterPro" id="IPR007730">
    <property type="entry name" value="SPOR-like_dom"/>
</dbReference>
<evidence type="ECO:0000259" key="2">
    <source>
        <dbReference type="PROSITE" id="PS51724"/>
    </source>
</evidence>
<evidence type="ECO:0000256" key="1">
    <source>
        <dbReference type="SAM" id="SignalP"/>
    </source>
</evidence>
<sequence>MAGLPTARRALLITTILVLAACQQGQNPFARKDKPEGATTASATSVTLVDRDVEAPEVFQVTDQALWDGRPSLGGVWVASPDASNPERVIMRNPANGKFVIGALFQREVFNPGPKLQISSDAAEALGLLAGQPAKISVTALRREEAPAATDASKPILDANEGVSATTLGTVAGAAIDEAEGKPATATTAAPAAIASAPLDAPAATAPAATAPRPAAAPAPAASPAPALAAAAPGSTTLQIGIFSVEANANRAVETLKKAGISATSRKETTQGKTWWSVTATGGDRAALLAKVKGLGFADAYAIR</sequence>
<feature type="domain" description="SPOR" evidence="2">
    <location>
        <begin position="230"/>
        <end position="304"/>
    </location>
</feature>
<keyword evidence="4" id="KW-1185">Reference proteome</keyword>
<feature type="signal peptide" evidence="1">
    <location>
        <begin position="1"/>
        <end position="20"/>
    </location>
</feature>
<comment type="caution">
    <text evidence="3">The sequence shown here is derived from an EMBL/GenBank/DDBJ whole genome shotgun (WGS) entry which is preliminary data.</text>
</comment>
<dbReference type="InterPro" id="IPR036680">
    <property type="entry name" value="SPOR-like_sf"/>
</dbReference>
<dbReference type="Proteomes" id="UP000731907">
    <property type="component" value="Unassembled WGS sequence"/>
</dbReference>
<evidence type="ECO:0000313" key="4">
    <source>
        <dbReference type="Proteomes" id="UP000731907"/>
    </source>
</evidence>